<feature type="binding site" evidence="14">
    <location>
        <position position="129"/>
    </location>
    <ligand>
        <name>Zn(2+)</name>
        <dbReference type="ChEBI" id="CHEBI:29105"/>
        <note>catalytic</note>
    </ligand>
</feature>
<gene>
    <name evidence="17" type="ORF">HLH27_15020</name>
</gene>
<keyword evidence="6 14" id="KW-0479">Metal-binding</keyword>
<evidence type="ECO:0000259" key="16">
    <source>
        <dbReference type="PROSITE" id="PS51747"/>
    </source>
</evidence>
<feature type="binding site" evidence="14">
    <location>
        <position position="126"/>
    </location>
    <ligand>
        <name>Zn(2+)</name>
        <dbReference type="ChEBI" id="CHEBI:29105"/>
        <note>catalytic</note>
    </ligand>
</feature>
<dbReference type="InterPro" id="IPR006262">
    <property type="entry name" value="Cyt_deam_tetra"/>
</dbReference>
<dbReference type="AlphaFoldDB" id="A0A7W4KG33"/>
<feature type="binding site" evidence="13">
    <location>
        <begin position="82"/>
        <end position="88"/>
    </location>
    <ligand>
        <name>substrate</name>
    </ligand>
</feature>
<dbReference type="GO" id="GO:0055086">
    <property type="term" value="P:nucleobase-containing small molecule metabolic process"/>
    <property type="evidence" value="ECO:0007669"/>
    <property type="project" value="UniProtKB-ARBA"/>
</dbReference>
<evidence type="ECO:0000256" key="4">
    <source>
        <dbReference type="ARBA" id="ARBA00012783"/>
    </source>
</evidence>
<dbReference type="InterPro" id="IPR016193">
    <property type="entry name" value="Cytidine_deaminase-like"/>
</dbReference>
<evidence type="ECO:0000256" key="11">
    <source>
        <dbReference type="ARBA" id="ARBA00049558"/>
    </source>
</evidence>
<comment type="cofactor">
    <cofactor evidence="1 14 15">
        <name>Zn(2+)</name>
        <dbReference type="ChEBI" id="CHEBI:29105"/>
    </cofactor>
</comment>
<dbReference type="PANTHER" id="PTHR11644">
    <property type="entry name" value="CYTIDINE DEAMINASE"/>
    <property type="match status" value="1"/>
</dbReference>
<evidence type="ECO:0000256" key="2">
    <source>
        <dbReference type="ARBA" id="ARBA00003949"/>
    </source>
</evidence>
<keyword evidence="18" id="KW-1185">Reference proteome</keyword>
<proteinExistence type="inferred from homology"/>
<dbReference type="PROSITE" id="PS51747">
    <property type="entry name" value="CYT_DCMP_DEAMINASES_2"/>
    <property type="match status" value="1"/>
</dbReference>
<organism evidence="17 18">
    <name type="scientific">Gluconacetobacter takamatsuzukensis</name>
    <dbReference type="NCBI Taxonomy" id="1286190"/>
    <lineage>
        <taxon>Bacteria</taxon>
        <taxon>Pseudomonadati</taxon>
        <taxon>Pseudomonadota</taxon>
        <taxon>Alphaproteobacteria</taxon>
        <taxon>Acetobacterales</taxon>
        <taxon>Acetobacteraceae</taxon>
        <taxon>Gluconacetobacter</taxon>
    </lineage>
</organism>
<evidence type="ECO:0000256" key="14">
    <source>
        <dbReference type="PIRSR" id="PIRSR606262-3"/>
    </source>
</evidence>
<keyword evidence="7 15" id="KW-0378">Hydrolase</keyword>
<dbReference type="InterPro" id="IPR002125">
    <property type="entry name" value="CMP_dCMP_dom"/>
</dbReference>
<evidence type="ECO:0000256" key="6">
    <source>
        <dbReference type="ARBA" id="ARBA00022723"/>
    </source>
</evidence>
<evidence type="ECO:0000256" key="9">
    <source>
        <dbReference type="ARBA" id="ARBA00032005"/>
    </source>
</evidence>
<dbReference type="FunFam" id="3.40.140.10:FF:000008">
    <property type="entry name" value="Cytidine deaminase"/>
    <property type="match status" value="1"/>
</dbReference>
<dbReference type="GO" id="GO:0008270">
    <property type="term" value="F:zinc ion binding"/>
    <property type="evidence" value="ECO:0007669"/>
    <property type="project" value="UniProtKB-UniRule"/>
</dbReference>
<feature type="binding site" evidence="14">
    <location>
        <position position="93"/>
    </location>
    <ligand>
        <name>Zn(2+)</name>
        <dbReference type="ChEBI" id="CHEBI:29105"/>
        <note>catalytic</note>
    </ligand>
</feature>
<evidence type="ECO:0000256" key="1">
    <source>
        <dbReference type="ARBA" id="ARBA00001947"/>
    </source>
</evidence>
<comment type="similarity">
    <text evidence="3 15">Belongs to the cytidine and deoxycytidylate deaminase family.</text>
</comment>
<dbReference type="PANTHER" id="PTHR11644:SF2">
    <property type="entry name" value="CYTIDINE DEAMINASE"/>
    <property type="match status" value="1"/>
</dbReference>
<dbReference type="Pfam" id="PF00383">
    <property type="entry name" value="dCMP_cyt_deam_1"/>
    <property type="match status" value="1"/>
</dbReference>
<dbReference type="NCBIfam" id="NF004064">
    <property type="entry name" value="PRK05578.1"/>
    <property type="match status" value="1"/>
</dbReference>
<sequence length="174" mass="18410">MYREYRHGAPVPSSRSLPCCSFAIRSDRGFIRQDKPREAAMSDDTLIDAAIAVRTRAYAPYSRFLVGAALHDADGHLFIGCNTENAAYPEGICAEGGAISAMVAAGGRRIADLVICGGGDRPCAPCGGCRQKIREFGAPGLRIRMVNPSGDVLLVRTLAELLPDAFGPEDLGAA</sequence>
<dbReference type="InterPro" id="IPR050202">
    <property type="entry name" value="Cyt/Deoxycyt_deaminase"/>
</dbReference>
<dbReference type="EC" id="3.5.4.5" evidence="4 15"/>
<evidence type="ECO:0000256" key="12">
    <source>
        <dbReference type="PIRSR" id="PIRSR606262-1"/>
    </source>
</evidence>
<comment type="catalytic activity">
    <reaction evidence="10 15">
        <text>2'-deoxycytidine + H2O + H(+) = 2'-deoxyuridine + NH4(+)</text>
        <dbReference type="Rhea" id="RHEA:13433"/>
        <dbReference type="ChEBI" id="CHEBI:15377"/>
        <dbReference type="ChEBI" id="CHEBI:15378"/>
        <dbReference type="ChEBI" id="CHEBI:15698"/>
        <dbReference type="ChEBI" id="CHEBI:16450"/>
        <dbReference type="ChEBI" id="CHEBI:28938"/>
        <dbReference type="EC" id="3.5.4.5"/>
    </reaction>
</comment>
<dbReference type="Gene3D" id="3.40.140.10">
    <property type="entry name" value="Cytidine Deaminase, domain 2"/>
    <property type="match status" value="1"/>
</dbReference>
<comment type="catalytic activity">
    <reaction evidence="11 15">
        <text>cytidine + H2O + H(+) = uridine + NH4(+)</text>
        <dbReference type="Rhea" id="RHEA:16069"/>
        <dbReference type="ChEBI" id="CHEBI:15377"/>
        <dbReference type="ChEBI" id="CHEBI:15378"/>
        <dbReference type="ChEBI" id="CHEBI:16704"/>
        <dbReference type="ChEBI" id="CHEBI:17562"/>
        <dbReference type="ChEBI" id="CHEBI:28938"/>
        <dbReference type="EC" id="3.5.4.5"/>
    </reaction>
</comment>
<evidence type="ECO:0000256" key="3">
    <source>
        <dbReference type="ARBA" id="ARBA00006576"/>
    </source>
</evidence>
<dbReference type="NCBIfam" id="TIGR01354">
    <property type="entry name" value="cyt_deam_tetra"/>
    <property type="match status" value="1"/>
</dbReference>
<evidence type="ECO:0000313" key="18">
    <source>
        <dbReference type="Proteomes" id="UP000540556"/>
    </source>
</evidence>
<dbReference type="GO" id="GO:0005829">
    <property type="term" value="C:cytosol"/>
    <property type="evidence" value="ECO:0007669"/>
    <property type="project" value="TreeGrafter"/>
</dbReference>
<evidence type="ECO:0000313" key="17">
    <source>
        <dbReference type="EMBL" id="MBB2206314.1"/>
    </source>
</evidence>
<feature type="active site" description="Proton donor" evidence="12">
    <location>
        <position position="95"/>
    </location>
</feature>
<evidence type="ECO:0000256" key="8">
    <source>
        <dbReference type="ARBA" id="ARBA00022833"/>
    </source>
</evidence>
<evidence type="ECO:0000256" key="13">
    <source>
        <dbReference type="PIRSR" id="PIRSR606262-2"/>
    </source>
</evidence>
<protein>
    <recommendedName>
        <fullName evidence="5 15">Cytidine deaminase</fullName>
        <ecNumber evidence="4 15">3.5.4.5</ecNumber>
    </recommendedName>
    <alternativeName>
        <fullName evidence="9 15">Cytidine aminohydrolase</fullName>
    </alternativeName>
</protein>
<evidence type="ECO:0000256" key="5">
    <source>
        <dbReference type="ARBA" id="ARBA00018266"/>
    </source>
</evidence>
<feature type="domain" description="CMP/dCMP-type deaminase" evidence="16">
    <location>
        <begin position="41"/>
        <end position="169"/>
    </location>
</feature>
<dbReference type="SUPFAM" id="SSF53927">
    <property type="entry name" value="Cytidine deaminase-like"/>
    <property type="match status" value="1"/>
</dbReference>
<dbReference type="GO" id="GO:0072527">
    <property type="term" value="P:pyrimidine-containing compound metabolic process"/>
    <property type="evidence" value="ECO:0007669"/>
    <property type="project" value="UniProtKB-ARBA"/>
</dbReference>
<dbReference type="GO" id="GO:0004126">
    <property type="term" value="F:cytidine deaminase activity"/>
    <property type="evidence" value="ECO:0007669"/>
    <property type="project" value="UniProtKB-UniRule"/>
</dbReference>
<accession>A0A7W4KG33</accession>
<keyword evidence="8 14" id="KW-0862">Zinc</keyword>
<reference evidence="17 18" key="1">
    <citation type="submission" date="2020-04" db="EMBL/GenBank/DDBJ databases">
        <title>Description of novel Gluconacetobacter.</title>
        <authorList>
            <person name="Sombolestani A."/>
        </authorList>
    </citation>
    <scope>NUCLEOTIDE SEQUENCE [LARGE SCALE GENOMIC DNA]</scope>
    <source>
        <strain evidence="17 18">LMG 27800</strain>
    </source>
</reference>
<dbReference type="CDD" id="cd01283">
    <property type="entry name" value="cytidine_deaminase"/>
    <property type="match status" value="1"/>
</dbReference>
<comment type="function">
    <text evidence="2 15">This enzyme scavenges exogenous and endogenous cytidine and 2'-deoxycytidine for UMP synthesis.</text>
</comment>
<comment type="caution">
    <text evidence="17">The sequence shown here is derived from an EMBL/GenBank/DDBJ whole genome shotgun (WGS) entry which is preliminary data.</text>
</comment>
<dbReference type="EMBL" id="JABEQK010000014">
    <property type="protein sequence ID" value="MBB2206314.1"/>
    <property type="molecule type" value="Genomic_DNA"/>
</dbReference>
<name>A0A7W4KG33_9PROT</name>
<evidence type="ECO:0000256" key="7">
    <source>
        <dbReference type="ARBA" id="ARBA00022801"/>
    </source>
</evidence>
<dbReference type="Proteomes" id="UP000540556">
    <property type="component" value="Unassembled WGS sequence"/>
</dbReference>
<evidence type="ECO:0000256" key="15">
    <source>
        <dbReference type="RuleBase" id="RU364006"/>
    </source>
</evidence>
<evidence type="ECO:0000256" key="10">
    <source>
        <dbReference type="ARBA" id="ARBA00049252"/>
    </source>
</evidence>